<dbReference type="GO" id="GO:0005737">
    <property type="term" value="C:cytoplasm"/>
    <property type="evidence" value="ECO:0007669"/>
    <property type="project" value="UniProtKB-ARBA"/>
</dbReference>
<keyword evidence="2 4" id="KW-0689">Ribosomal protein</keyword>
<evidence type="ECO:0000256" key="1">
    <source>
        <dbReference type="ARBA" id="ARBA00008563"/>
    </source>
</evidence>
<protein>
    <recommendedName>
        <fullName evidence="4">Large ribosomal subunit protein bL21</fullName>
    </recommendedName>
</protein>
<dbReference type="PANTHER" id="PTHR21349">
    <property type="entry name" value="50S RIBOSOMAL PROTEIN L21"/>
    <property type="match status" value="1"/>
</dbReference>
<organism evidence="6 7">
    <name type="scientific">Candidatus Kapaibacterium thiocyanatum</name>
    <dbReference type="NCBI Taxonomy" id="1895771"/>
    <lineage>
        <taxon>Bacteria</taxon>
        <taxon>Pseudomonadati</taxon>
        <taxon>Candidatus Kapaibacteriota</taxon>
        <taxon>Candidatus Kapaibacteriia</taxon>
        <taxon>Candidatus Kapaibacteriales</taxon>
        <taxon>Candidatus Kapaibacteriaceae</taxon>
        <taxon>Candidatus Kapaibacterium</taxon>
    </lineage>
</organism>
<evidence type="ECO:0000256" key="5">
    <source>
        <dbReference type="RuleBase" id="RU000562"/>
    </source>
</evidence>
<dbReference type="EMBL" id="MKVH01000008">
    <property type="protein sequence ID" value="OJX60009.1"/>
    <property type="molecule type" value="Genomic_DNA"/>
</dbReference>
<dbReference type="GO" id="GO:0019843">
    <property type="term" value="F:rRNA binding"/>
    <property type="evidence" value="ECO:0007669"/>
    <property type="project" value="UniProtKB-UniRule"/>
</dbReference>
<evidence type="ECO:0000313" key="6">
    <source>
        <dbReference type="EMBL" id="OJX60009.1"/>
    </source>
</evidence>
<comment type="caution">
    <text evidence="6">The sequence shown here is derived from an EMBL/GenBank/DDBJ whole genome shotgun (WGS) entry which is preliminary data.</text>
</comment>
<dbReference type="STRING" id="1895771.BGO89_08445"/>
<dbReference type="PANTHER" id="PTHR21349:SF0">
    <property type="entry name" value="LARGE RIBOSOMAL SUBUNIT PROTEIN BL21M"/>
    <property type="match status" value="1"/>
</dbReference>
<dbReference type="Proteomes" id="UP000184233">
    <property type="component" value="Unassembled WGS sequence"/>
</dbReference>
<dbReference type="GO" id="GO:0003735">
    <property type="term" value="F:structural constituent of ribosome"/>
    <property type="evidence" value="ECO:0007669"/>
    <property type="project" value="InterPro"/>
</dbReference>
<sequence>MYAVVEIAGQQFAVAPKQTLTVPLLDGNVGDTLEFTNILLASDNGKVNVGAPYLKGSVKATVKAHGKGDKVLVFHKKRRKGYQKLNGHRQHFTSITITDINV</sequence>
<evidence type="ECO:0000256" key="4">
    <source>
        <dbReference type="HAMAP-Rule" id="MF_01363"/>
    </source>
</evidence>
<gene>
    <name evidence="4" type="primary">rplU</name>
    <name evidence="6" type="ORF">BGO89_08445</name>
</gene>
<dbReference type="HAMAP" id="MF_01363">
    <property type="entry name" value="Ribosomal_bL21"/>
    <property type="match status" value="1"/>
</dbReference>
<evidence type="ECO:0000313" key="7">
    <source>
        <dbReference type="Proteomes" id="UP000184233"/>
    </source>
</evidence>
<evidence type="ECO:0000256" key="3">
    <source>
        <dbReference type="ARBA" id="ARBA00023274"/>
    </source>
</evidence>
<dbReference type="InterPro" id="IPR001787">
    <property type="entry name" value="Ribosomal_bL21"/>
</dbReference>
<comment type="similarity">
    <text evidence="1 4 5">Belongs to the bacterial ribosomal protein bL21 family.</text>
</comment>
<dbReference type="GO" id="GO:0006412">
    <property type="term" value="P:translation"/>
    <property type="evidence" value="ECO:0007669"/>
    <property type="project" value="UniProtKB-UniRule"/>
</dbReference>
<dbReference type="GO" id="GO:0005840">
    <property type="term" value="C:ribosome"/>
    <property type="evidence" value="ECO:0007669"/>
    <property type="project" value="UniProtKB-KW"/>
</dbReference>
<name>A0A1M3L3S7_9BACT</name>
<dbReference type="Pfam" id="PF00829">
    <property type="entry name" value="Ribosomal_L21p"/>
    <property type="match status" value="1"/>
</dbReference>
<keyword evidence="4 5" id="KW-0694">RNA-binding</keyword>
<dbReference type="GO" id="GO:1990904">
    <property type="term" value="C:ribonucleoprotein complex"/>
    <property type="evidence" value="ECO:0007669"/>
    <property type="project" value="UniProtKB-KW"/>
</dbReference>
<proteinExistence type="inferred from homology"/>
<dbReference type="AlphaFoldDB" id="A0A1M3L3S7"/>
<comment type="subunit">
    <text evidence="4">Part of the 50S ribosomal subunit. Contacts protein L20.</text>
</comment>
<dbReference type="SUPFAM" id="SSF141091">
    <property type="entry name" value="L21p-like"/>
    <property type="match status" value="1"/>
</dbReference>
<keyword evidence="3 4" id="KW-0687">Ribonucleoprotein</keyword>
<dbReference type="NCBIfam" id="TIGR00061">
    <property type="entry name" value="L21"/>
    <property type="match status" value="1"/>
</dbReference>
<keyword evidence="4 5" id="KW-0699">rRNA-binding</keyword>
<comment type="function">
    <text evidence="4 5">This protein binds to 23S rRNA in the presence of protein L20.</text>
</comment>
<evidence type="ECO:0000256" key="2">
    <source>
        <dbReference type="ARBA" id="ARBA00022980"/>
    </source>
</evidence>
<dbReference type="InterPro" id="IPR028909">
    <property type="entry name" value="bL21-like"/>
</dbReference>
<reference evidence="6 7" key="1">
    <citation type="submission" date="2016-09" db="EMBL/GenBank/DDBJ databases">
        <title>Genome-resolved meta-omics ties microbial dynamics to process performance in biotechnology for thiocyanate degradation.</title>
        <authorList>
            <person name="Kantor R.S."/>
            <person name="Huddy R.J."/>
            <person name="Iyer R."/>
            <person name="Thomas B.C."/>
            <person name="Brown C.T."/>
            <person name="Anantharaman K."/>
            <person name="Tringe S."/>
            <person name="Hettich R.L."/>
            <person name="Harrison S.T."/>
            <person name="Banfield J.F."/>
        </authorList>
    </citation>
    <scope>NUCLEOTIDE SEQUENCE [LARGE SCALE GENOMIC DNA]</scope>
    <source>
        <strain evidence="6">59-99</strain>
    </source>
</reference>
<dbReference type="InterPro" id="IPR036164">
    <property type="entry name" value="bL21-like_sf"/>
</dbReference>
<accession>A0A1M3L3S7</accession>